<dbReference type="RefSeq" id="YP_010111053.1">
    <property type="nucleotide sequence ID" value="NC_055877.1"/>
</dbReference>
<dbReference type="Proteomes" id="UP000594003">
    <property type="component" value="Segment"/>
</dbReference>
<proteinExistence type="predicted"/>
<evidence type="ECO:0000313" key="2">
    <source>
        <dbReference type="Proteomes" id="UP000594003"/>
    </source>
</evidence>
<dbReference type="KEGG" id="vg:65129378"/>
<sequence length="80" mass="9375">MIIVTQTQLRNKDTEAIILLRNEIKASFNTNAIDYFTISAIAEILYNKFKHKNHDIIYHTTVSYDGINKPFKIRINYANK</sequence>
<name>A0A7M1RWT1_9CAUD</name>
<keyword evidence="2" id="KW-1185">Reference proteome</keyword>
<evidence type="ECO:0000313" key="1">
    <source>
        <dbReference type="EMBL" id="QOR58895.1"/>
    </source>
</evidence>
<dbReference type="EMBL" id="MT774384">
    <property type="protein sequence ID" value="QOR58895.1"/>
    <property type="molecule type" value="Genomic_DNA"/>
</dbReference>
<organism evidence="1 2">
    <name type="scientific">uncultured phage cr8_1</name>
    <dbReference type="NCBI Taxonomy" id="2772068"/>
    <lineage>
        <taxon>Viruses</taxon>
        <taxon>Duplodnaviria</taxon>
        <taxon>Heunggongvirae</taxon>
        <taxon>Uroviricota</taxon>
        <taxon>Caudoviricetes</taxon>
        <taxon>Crassvirales</taxon>
        <taxon>Intestiviridae</taxon>
        <taxon>Obtuvirinae</taxon>
        <taxon>Fohxhuevirus</taxon>
        <taxon>Fohxhuevirus gastrointestinalis</taxon>
    </lineage>
</organism>
<reference evidence="1 2" key="1">
    <citation type="submission" date="2020-07" db="EMBL/GenBank/DDBJ databases">
        <title>Taxonomic proposal: Crassvirales, a new order of highly abundant and diverse bacterial viruses.</title>
        <authorList>
            <person name="Shkoporov A.N."/>
            <person name="Stockdale S.R."/>
            <person name="Guerin E."/>
            <person name="Ross R.P."/>
            <person name="Hill C."/>
        </authorList>
    </citation>
    <scope>NUCLEOTIDE SEQUENCE [LARGE SCALE GENOMIC DNA]</scope>
</reference>
<accession>A0A7M1RWT1</accession>
<dbReference type="GeneID" id="65129378"/>
<protein>
    <submittedName>
        <fullName evidence="1">Uncharacterized protein</fullName>
    </submittedName>
</protein>